<dbReference type="GO" id="GO:0005737">
    <property type="term" value="C:cytoplasm"/>
    <property type="evidence" value="ECO:0007669"/>
    <property type="project" value="UniProtKB-SubCell"/>
</dbReference>
<dbReference type="Gene3D" id="3.10.20.810">
    <property type="entry name" value="Phosphoribosyl-AMP cyclohydrolase"/>
    <property type="match status" value="1"/>
</dbReference>
<evidence type="ECO:0000256" key="10">
    <source>
        <dbReference type="ARBA" id="ARBA00022741"/>
    </source>
</evidence>
<feature type="region of interest" description="Phosphoribosyl-AMP cyclohydrolase" evidence="15">
    <location>
        <begin position="1"/>
        <end position="109"/>
    </location>
</feature>
<keyword evidence="11 15" id="KW-0378">Hydrolase</keyword>
<dbReference type="UniPathway" id="UPA00031">
    <property type="reaction ID" value="UER00007"/>
</dbReference>
<comment type="pathway">
    <text evidence="5 15">Amino-acid biosynthesis; L-histidine biosynthesis; L-histidine from 5-phospho-alpha-D-ribose 1-diphosphate: step 2/9.</text>
</comment>
<dbReference type="FunFam" id="3.10.20.810:FF:000001">
    <property type="entry name" value="Histidine biosynthesis bifunctional protein HisIE"/>
    <property type="match status" value="1"/>
</dbReference>
<dbReference type="NCBIfam" id="NF002747">
    <property type="entry name" value="PRK02759.1"/>
    <property type="match status" value="1"/>
</dbReference>
<comment type="similarity">
    <text evidence="6 15">In the C-terminal section; belongs to the PRA-PH family.</text>
</comment>
<dbReference type="Proteomes" id="UP000242754">
    <property type="component" value="Unassembled WGS sequence"/>
</dbReference>
<feature type="region of interest" description="Phosphoribosyl-ATP pyrophosphohydrolase" evidence="15">
    <location>
        <begin position="110"/>
        <end position="213"/>
    </location>
</feature>
<dbReference type="InterPro" id="IPR023019">
    <property type="entry name" value="His_synth_HisIE"/>
</dbReference>
<comment type="subcellular location">
    <subcellularLocation>
        <location evidence="3 15">Cytoplasm</location>
    </subcellularLocation>
</comment>
<dbReference type="Pfam" id="PF01502">
    <property type="entry name" value="PRA-CH"/>
    <property type="match status" value="1"/>
</dbReference>
<dbReference type="STRING" id="140314.SAMN04488076_13317"/>
<dbReference type="Pfam" id="PF01503">
    <property type="entry name" value="PRA-PH"/>
    <property type="match status" value="1"/>
</dbReference>
<dbReference type="InterPro" id="IPR002496">
    <property type="entry name" value="PRib_AMP_CycHydrolase_dom"/>
</dbReference>
<evidence type="ECO:0000256" key="1">
    <source>
        <dbReference type="ARBA" id="ARBA00000024"/>
    </source>
</evidence>
<evidence type="ECO:0000256" key="7">
    <source>
        <dbReference type="ARBA" id="ARBA00008299"/>
    </source>
</evidence>
<name>A0A143YKW9_9LACT</name>
<dbReference type="SUPFAM" id="SSF101386">
    <property type="entry name" value="all-alpha NTP pyrophosphatases"/>
    <property type="match status" value="1"/>
</dbReference>
<evidence type="ECO:0000256" key="15">
    <source>
        <dbReference type="HAMAP-Rule" id="MF_01019"/>
    </source>
</evidence>
<evidence type="ECO:0000256" key="11">
    <source>
        <dbReference type="ARBA" id="ARBA00022801"/>
    </source>
</evidence>
<dbReference type="NCBIfam" id="TIGR03188">
    <property type="entry name" value="histidine_hisI"/>
    <property type="match status" value="1"/>
</dbReference>
<feature type="domain" description="Phosphoribosyl-AMP cyclohydrolase" evidence="16">
    <location>
        <begin position="30"/>
        <end position="102"/>
    </location>
</feature>
<dbReference type="PANTHER" id="PTHR42945">
    <property type="entry name" value="HISTIDINE BIOSYNTHESIS BIFUNCTIONAL PROTEIN"/>
    <property type="match status" value="1"/>
</dbReference>
<dbReference type="EC" id="3.5.4.19" evidence="15"/>
<accession>A0A143YKW9</accession>
<dbReference type="GO" id="GO:0005524">
    <property type="term" value="F:ATP binding"/>
    <property type="evidence" value="ECO:0007669"/>
    <property type="project" value="UniProtKB-KW"/>
</dbReference>
<dbReference type="NCBIfam" id="NF000768">
    <property type="entry name" value="PRK00051.1"/>
    <property type="match status" value="1"/>
</dbReference>
<evidence type="ECO:0000256" key="8">
    <source>
        <dbReference type="ARBA" id="ARBA00022490"/>
    </source>
</evidence>
<dbReference type="InterPro" id="IPR008179">
    <property type="entry name" value="HisE"/>
</dbReference>
<dbReference type="InterPro" id="IPR038019">
    <property type="entry name" value="PRib_AMP_CycHydrolase_sf"/>
</dbReference>
<evidence type="ECO:0000256" key="14">
    <source>
        <dbReference type="ARBA" id="ARBA00023268"/>
    </source>
</evidence>
<dbReference type="GO" id="GO:0004635">
    <property type="term" value="F:phosphoribosyl-AMP cyclohydrolase activity"/>
    <property type="evidence" value="ECO:0007669"/>
    <property type="project" value="UniProtKB-UniRule"/>
</dbReference>
<reference evidence="17 18" key="1">
    <citation type="submission" date="2016-02" db="EMBL/GenBank/DDBJ databases">
        <authorList>
            <person name="Wen L."/>
            <person name="He K."/>
            <person name="Yang H."/>
        </authorList>
    </citation>
    <scope>NUCLEOTIDE SEQUENCE [LARGE SCALE GENOMIC DNA]</scope>
    <source>
        <strain evidence="17">Trichococcus palustris</strain>
    </source>
</reference>
<comment type="catalytic activity">
    <reaction evidence="1 15">
        <text>1-(5-phospho-beta-D-ribosyl)-5'-AMP + H2O = 1-(5-phospho-beta-D-ribosyl)-5-[(5-phospho-beta-D-ribosylamino)methylideneamino]imidazole-4-carboxamide</text>
        <dbReference type="Rhea" id="RHEA:20049"/>
        <dbReference type="ChEBI" id="CHEBI:15377"/>
        <dbReference type="ChEBI" id="CHEBI:58435"/>
        <dbReference type="ChEBI" id="CHEBI:59457"/>
        <dbReference type="EC" id="3.5.4.19"/>
    </reaction>
</comment>
<evidence type="ECO:0000313" key="18">
    <source>
        <dbReference type="Proteomes" id="UP000242754"/>
    </source>
</evidence>
<comment type="catalytic activity">
    <reaction evidence="2 15">
        <text>1-(5-phospho-beta-D-ribosyl)-ATP + H2O = 1-(5-phospho-beta-D-ribosyl)-5'-AMP + diphosphate + H(+)</text>
        <dbReference type="Rhea" id="RHEA:22828"/>
        <dbReference type="ChEBI" id="CHEBI:15377"/>
        <dbReference type="ChEBI" id="CHEBI:15378"/>
        <dbReference type="ChEBI" id="CHEBI:33019"/>
        <dbReference type="ChEBI" id="CHEBI:59457"/>
        <dbReference type="ChEBI" id="CHEBI:73183"/>
        <dbReference type="EC" id="3.6.1.31"/>
    </reaction>
</comment>
<evidence type="ECO:0000256" key="9">
    <source>
        <dbReference type="ARBA" id="ARBA00022605"/>
    </source>
</evidence>
<dbReference type="InterPro" id="IPR021130">
    <property type="entry name" value="PRib-ATP_PPHydrolase-like"/>
</dbReference>
<dbReference type="EMBL" id="FJNE01000003">
    <property type="protein sequence ID" value="CZQ90913.1"/>
    <property type="molecule type" value="Genomic_DNA"/>
</dbReference>
<dbReference type="HAMAP" id="MF_01020">
    <property type="entry name" value="HisE"/>
    <property type="match status" value="1"/>
</dbReference>
<gene>
    <name evidence="15" type="primary">hisI</name>
    <name evidence="15" type="synonym">hisIE</name>
    <name evidence="17" type="ORF">Tpal_1329</name>
</gene>
<keyword evidence="14 15" id="KW-0511">Multifunctional enzyme</keyword>
<dbReference type="AlphaFoldDB" id="A0A143YKW9"/>
<dbReference type="HAMAP" id="MF_01019">
    <property type="entry name" value="HisIE"/>
    <property type="match status" value="1"/>
</dbReference>
<keyword evidence="9 15" id="KW-0028">Amino-acid biosynthesis</keyword>
<protein>
    <recommendedName>
        <fullName evidence="15">Histidine biosynthesis bifunctional protein HisIE</fullName>
    </recommendedName>
    <domain>
        <recommendedName>
            <fullName evidence="15">Phosphoribosyl-AMP cyclohydrolase</fullName>
            <shortName evidence="15">PRA-CH</shortName>
            <ecNumber evidence="15">3.5.4.19</ecNumber>
        </recommendedName>
    </domain>
    <domain>
        <recommendedName>
            <fullName evidence="15">Phosphoribosyl-ATP pyrophosphatase</fullName>
            <shortName evidence="15">PRA-PH</shortName>
            <ecNumber evidence="15">3.6.1.31</ecNumber>
        </recommendedName>
    </domain>
</protein>
<dbReference type="RefSeq" id="WP_087032734.1">
    <property type="nucleotide sequence ID" value="NZ_FJNE01000003.1"/>
</dbReference>
<evidence type="ECO:0000256" key="3">
    <source>
        <dbReference type="ARBA" id="ARBA00004496"/>
    </source>
</evidence>
<evidence type="ECO:0000256" key="5">
    <source>
        <dbReference type="ARBA" id="ARBA00005204"/>
    </source>
</evidence>
<dbReference type="FunFam" id="1.10.287.1080:FF:000002">
    <property type="entry name" value="Histidine biosynthesis bifunctional protein HisIE"/>
    <property type="match status" value="1"/>
</dbReference>
<comment type="similarity">
    <text evidence="7 15">In the N-terminal section; belongs to the PRA-CH family.</text>
</comment>
<keyword evidence="18" id="KW-1185">Reference proteome</keyword>
<evidence type="ECO:0000256" key="2">
    <source>
        <dbReference type="ARBA" id="ARBA00001460"/>
    </source>
</evidence>
<evidence type="ECO:0000256" key="4">
    <source>
        <dbReference type="ARBA" id="ARBA00005169"/>
    </source>
</evidence>
<dbReference type="EC" id="3.6.1.31" evidence="15"/>
<organism evidence="17 18">
    <name type="scientific">Trichococcus palustris</name>
    <dbReference type="NCBI Taxonomy" id="140314"/>
    <lineage>
        <taxon>Bacteria</taxon>
        <taxon>Bacillati</taxon>
        <taxon>Bacillota</taxon>
        <taxon>Bacilli</taxon>
        <taxon>Lactobacillales</taxon>
        <taxon>Carnobacteriaceae</taxon>
        <taxon>Trichococcus</taxon>
    </lineage>
</organism>
<evidence type="ECO:0000256" key="13">
    <source>
        <dbReference type="ARBA" id="ARBA00023102"/>
    </source>
</evidence>
<evidence type="ECO:0000259" key="16">
    <source>
        <dbReference type="Pfam" id="PF01502"/>
    </source>
</evidence>
<dbReference type="PANTHER" id="PTHR42945:SF1">
    <property type="entry name" value="HISTIDINE BIOSYNTHESIS BIFUNCTIONAL PROTEIN HIS7"/>
    <property type="match status" value="1"/>
</dbReference>
<keyword evidence="8 15" id="KW-0963">Cytoplasm</keyword>
<sequence>MSKYDKLVPDFSKGLLTVVLQHFTNKNVLMVGFMNEEAFELTKRDEVVWFYSRSKDRLWKKGESSEHYQFVKDMYLDCDQDALLIMVDPAGPTCHRNTESCFDVLPAYSLSDLEETIRQRATEHDEKSYTNYLLDKGTDKITKKFGEEAFEVVIGAKNHDKEEVANETADLLYHLSVLLYDQGVSVADVTKVLIERHQTKNNFKGERKDINEW</sequence>
<dbReference type="Gene3D" id="1.10.287.1080">
    <property type="entry name" value="MazG-like"/>
    <property type="match status" value="1"/>
</dbReference>
<dbReference type="GO" id="GO:0004636">
    <property type="term" value="F:phosphoribosyl-ATP diphosphatase activity"/>
    <property type="evidence" value="ECO:0007669"/>
    <property type="project" value="UniProtKB-UniRule"/>
</dbReference>
<evidence type="ECO:0000313" key="17">
    <source>
        <dbReference type="EMBL" id="CZQ90913.1"/>
    </source>
</evidence>
<dbReference type="CDD" id="cd11534">
    <property type="entry name" value="NTP-PPase_HisIE_like"/>
    <property type="match status" value="1"/>
</dbReference>
<proteinExistence type="inferred from homology"/>
<keyword evidence="13 15" id="KW-0368">Histidine biosynthesis</keyword>
<dbReference type="SUPFAM" id="SSF141734">
    <property type="entry name" value="HisI-like"/>
    <property type="match status" value="1"/>
</dbReference>
<evidence type="ECO:0000256" key="6">
    <source>
        <dbReference type="ARBA" id="ARBA00007731"/>
    </source>
</evidence>
<dbReference type="GO" id="GO:0000105">
    <property type="term" value="P:L-histidine biosynthetic process"/>
    <property type="evidence" value="ECO:0007669"/>
    <property type="project" value="UniProtKB-UniRule"/>
</dbReference>
<keyword evidence="10 15" id="KW-0547">Nucleotide-binding</keyword>
<comment type="pathway">
    <text evidence="4 15">Amino-acid biosynthesis; L-histidine biosynthesis; L-histidine from 5-phospho-alpha-D-ribose 1-diphosphate: step 3/9.</text>
</comment>
<dbReference type="OrthoDB" id="9795769at2"/>
<evidence type="ECO:0000256" key="12">
    <source>
        <dbReference type="ARBA" id="ARBA00022840"/>
    </source>
</evidence>
<keyword evidence="12 15" id="KW-0067">ATP-binding</keyword>